<dbReference type="STRING" id="985053.VMUT_0374"/>
<dbReference type="eggNOG" id="arCOG04409">
    <property type="taxonomic scope" value="Archaea"/>
</dbReference>
<dbReference type="Proteomes" id="UP000007485">
    <property type="component" value="Chromosome"/>
</dbReference>
<name>F0QU47_VULM7</name>
<evidence type="ECO:0008006" key="3">
    <source>
        <dbReference type="Google" id="ProtNLM"/>
    </source>
</evidence>
<dbReference type="AlphaFoldDB" id="F0QU47"/>
<keyword evidence="2" id="KW-1185">Reference proteome</keyword>
<gene>
    <name evidence="1" type="ordered locus">VMUT_0374</name>
</gene>
<sequence length="196" mass="21942">MIFMSKGIYVGIDLALPNRRRTGFGSLNINEHTYYVSTLSTEEEIINSVLQQDSSLVCIDAPLGFPKYGINRLIEIKARRLGLRLIPPLLGPMRQLTMYGIEISGKLTQLGIRVLEVHPSSTLKVLGMSRQDFINFITLRLRGPLIRNEHEVDALVSAFTCLLHDHGCTEELLGYEGEGSLIIPRNNCILWVIAHG</sequence>
<proteinExistence type="predicted"/>
<accession>F0QU47</accession>
<evidence type="ECO:0000313" key="2">
    <source>
        <dbReference type="Proteomes" id="UP000007485"/>
    </source>
</evidence>
<dbReference type="HOGENOM" id="CLU_121772_0_0_2"/>
<organism evidence="1 2">
    <name type="scientific">Vulcanisaeta moutnovskia (strain 768-28)</name>
    <dbReference type="NCBI Taxonomy" id="985053"/>
    <lineage>
        <taxon>Archaea</taxon>
        <taxon>Thermoproteota</taxon>
        <taxon>Thermoprotei</taxon>
        <taxon>Thermoproteales</taxon>
        <taxon>Thermoproteaceae</taxon>
        <taxon>Vulcanisaeta</taxon>
    </lineage>
</organism>
<protein>
    <recommendedName>
        <fullName evidence="3">DUF429 domain-containing protein</fullName>
    </recommendedName>
</protein>
<dbReference type="KEGG" id="vmo:VMUT_0374"/>
<evidence type="ECO:0000313" key="1">
    <source>
        <dbReference type="EMBL" id="ADY00587.1"/>
    </source>
</evidence>
<reference evidence="1 2" key="1">
    <citation type="journal article" date="2011" name="J. Bacteriol.">
        <title>Complete genome sequence of 'Vulcanisaeta moutnovskia' strain 768-28, a novel member of the hyperthermophilic crenarchaeal genus vulcanisaeta.</title>
        <authorList>
            <person name="Gumerov V.M."/>
            <person name="Mardanov A.V."/>
            <person name="Beletsky A.V."/>
            <person name="Prokofeva M.I."/>
            <person name="Bonch-Osmolovskaya E.A."/>
            <person name="Ravin N.V."/>
            <person name="Skryabin K.G."/>
        </authorList>
    </citation>
    <scope>NUCLEOTIDE SEQUENCE [LARGE SCALE GENOMIC DNA]</scope>
    <source>
        <strain evidence="1 2">768-28</strain>
    </source>
</reference>
<dbReference type="EMBL" id="CP002529">
    <property type="protein sequence ID" value="ADY00587.1"/>
    <property type="molecule type" value="Genomic_DNA"/>
</dbReference>